<organism evidence="1 2">
    <name type="scientific">Limnoglobus roseus</name>
    <dbReference type="NCBI Taxonomy" id="2598579"/>
    <lineage>
        <taxon>Bacteria</taxon>
        <taxon>Pseudomonadati</taxon>
        <taxon>Planctomycetota</taxon>
        <taxon>Planctomycetia</taxon>
        <taxon>Gemmatales</taxon>
        <taxon>Gemmataceae</taxon>
        <taxon>Limnoglobus</taxon>
    </lineage>
</organism>
<reference evidence="2" key="1">
    <citation type="submission" date="2019-08" db="EMBL/GenBank/DDBJ databases">
        <title>Limnoglobus roseus gen. nov., sp. nov., a novel freshwater planctomycete with a giant genome from the family Gemmataceae.</title>
        <authorList>
            <person name="Kulichevskaya I.S."/>
            <person name="Naumoff D.G."/>
            <person name="Miroshnikov K."/>
            <person name="Ivanova A."/>
            <person name="Philippov D.A."/>
            <person name="Hakobyan A."/>
            <person name="Rijpstra I.C."/>
            <person name="Sinninghe Damste J.S."/>
            <person name="Liesack W."/>
            <person name="Dedysh S.N."/>
        </authorList>
    </citation>
    <scope>NUCLEOTIDE SEQUENCE [LARGE SCALE GENOMIC DNA]</scope>
    <source>
        <strain evidence="2">PX52</strain>
    </source>
</reference>
<evidence type="ECO:0000313" key="1">
    <source>
        <dbReference type="EMBL" id="QEL15627.1"/>
    </source>
</evidence>
<dbReference type="EMBL" id="CP042425">
    <property type="protein sequence ID" value="QEL15627.1"/>
    <property type="molecule type" value="Genomic_DNA"/>
</dbReference>
<sequence length="115" mass="11647">MNPTKVDELLNDFTASCNRVDAAFAKAVADAMGRVTADATRIEEAVGRGGASLAGEVNRVNAALADLGTTVVETLTAVADRVIAVGSPSVPEPARDIAAGLAVGRPLIIVIVPPI</sequence>
<dbReference type="Proteomes" id="UP000324974">
    <property type="component" value="Chromosome"/>
</dbReference>
<dbReference type="RefSeq" id="WP_149110423.1">
    <property type="nucleotide sequence ID" value="NZ_CP042425.1"/>
</dbReference>
<dbReference type="AlphaFoldDB" id="A0A5C1ABQ2"/>
<accession>A0A5C1ABQ2</accession>
<gene>
    <name evidence="1" type="ORF">PX52LOC_02560</name>
</gene>
<keyword evidence="2" id="KW-1185">Reference proteome</keyword>
<name>A0A5C1ABQ2_9BACT</name>
<proteinExistence type="predicted"/>
<protein>
    <submittedName>
        <fullName evidence="1">Uncharacterized protein</fullName>
    </submittedName>
</protein>
<evidence type="ECO:0000313" key="2">
    <source>
        <dbReference type="Proteomes" id="UP000324974"/>
    </source>
</evidence>
<dbReference type="KEGG" id="lrs:PX52LOC_02560"/>